<reference evidence="1 2" key="1">
    <citation type="journal article" date="2023" name="Plants (Basel)">
        <title>Bridging the Gap: Combining Genomics and Transcriptomics Approaches to Understand Stylosanthes scabra, an Orphan Legume from the Brazilian Caatinga.</title>
        <authorList>
            <person name="Ferreira-Neto J.R.C."/>
            <person name="da Silva M.D."/>
            <person name="Binneck E."/>
            <person name="de Melo N.F."/>
            <person name="da Silva R.H."/>
            <person name="de Melo A.L.T.M."/>
            <person name="Pandolfi V."/>
            <person name="Bustamante F.O."/>
            <person name="Brasileiro-Vidal A.C."/>
            <person name="Benko-Iseppon A.M."/>
        </authorList>
    </citation>
    <scope>NUCLEOTIDE SEQUENCE [LARGE SCALE GENOMIC DNA]</scope>
    <source>
        <tissue evidence="1">Leaves</tissue>
    </source>
</reference>
<gene>
    <name evidence="1" type="ORF">PIB30_066902</name>
</gene>
<evidence type="ECO:0000313" key="1">
    <source>
        <dbReference type="EMBL" id="MED6210733.1"/>
    </source>
</evidence>
<organism evidence="1 2">
    <name type="scientific">Stylosanthes scabra</name>
    <dbReference type="NCBI Taxonomy" id="79078"/>
    <lineage>
        <taxon>Eukaryota</taxon>
        <taxon>Viridiplantae</taxon>
        <taxon>Streptophyta</taxon>
        <taxon>Embryophyta</taxon>
        <taxon>Tracheophyta</taxon>
        <taxon>Spermatophyta</taxon>
        <taxon>Magnoliopsida</taxon>
        <taxon>eudicotyledons</taxon>
        <taxon>Gunneridae</taxon>
        <taxon>Pentapetalae</taxon>
        <taxon>rosids</taxon>
        <taxon>fabids</taxon>
        <taxon>Fabales</taxon>
        <taxon>Fabaceae</taxon>
        <taxon>Papilionoideae</taxon>
        <taxon>50 kb inversion clade</taxon>
        <taxon>dalbergioids sensu lato</taxon>
        <taxon>Dalbergieae</taxon>
        <taxon>Pterocarpus clade</taxon>
        <taxon>Stylosanthes</taxon>
    </lineage>
</organism>
<name>A0ABU6YNS7_9FABA</name>
<keyword evidence="2" id="KW-1185">Reference proteome</keyword>
<accession>A0ABU6YNS7</accession>
<comment type="caution">
    <text evidence="1">The sequence shown here is derived from an EMBL/GenBank/DDBJ whole genome shotgun (WGS) entry which is preliminary data.</text>
</comment>
<dbReference type="EMBL" id="JASCZI010242345">
    <property type="protein sequence ID" value="MED6210733.1"/>
    <property type="molecule type" value="Genomic_DNA"/>
</dbReference>
<proteinExistence type="predicted"/>
<evidence type="ECO:0000313" key="2">
    <source>
        <dbReference type="Proteomes" id="UP001341840"/>
    </source>
</evidence>
<dbReference type="InterPro" id="IPR036047">
    <property type="entry name" value="F-box-like_dom_sf"/>
</dbReference>
<sequence>MDEIIENAPPLPTLPDDLIVEVFARADGKTVGRGRTLSTFWRDTLVSDEFVYSHLIHTKARSTTSFVHFGMKGPRAIGSWVIRFNADSGNREQLKMPFFEHGNIALRYVSGNIALRYVSDGMPPGLIVWNPTTSKFIRIDDPMRHAVILQCKAWETEIICPIYVQVLDPRYVVHKGEVYWISWNSRGVTRPQCIIRYSPRAEGGYKWLLWIIDEEDGAHSWRLWTEYFIVGPAEYPECFSGEEIIAIKETDQQRNRYTNVVGTRINIYRVNANSNTRRPLQFEAAPFPFHVNSLTLNVESIAPVEGSHA</sequence>
<protein>
    <recommendedName>
        <fullName evidence="3">F-box associated domain-containing protein</fullName>
    </recommendedName>
</protein>
<dbReference type="Proteomes" id="UP001341840">
    <property type="component" value="Unassembled WGS sequence"/>
</dbReference>
<dbReference type="SUPFAM" id="SSF81383">
    <property type="entry name" value="F-box domain"/>
    <property type="match status" value="1"/>
</dbReference>
<evidence type="ECO:0008006" key="3">
    <source>
        <dbReference type="Google" id="ProtNLM"/>
    </source>
</evidence>